<protein>
    <recommendedName>
        <fullName evidence="6">SIAH-type domain-containing protein</fullName>
    </recommendedName>
</protein>
<reference evidence="8" key="2">
    <citation type="submission" date="2013-12" db="EMBL/GenBank/DDBJ databases">
        <authorList>
            <person name="Yu Y."/>
            <person name="Lee S."/>
            <person name="de Baynast K."/>
            <person name="Wissotski M."/>
            <person name="Liu L."/>
            <person name="Talag J."/>
            <person name="Goicoechea J."/>
            <person name="Angelova A."/>
            <person name="Jetty R."/>
            <person name="Kudrna D."/>
            <person name="Golser W."/>
            <person name="Rivera L."/>
            <person name="Zhang J."/>
            <person name="Wing R."/>
        </authorList>
    </citation>
    <scope>NUCLEOTIDE SEQUENCE</scope>
</reference>
<dbReference type="PANTHER" id="PTHR46632">
    <property type="entry name" value="E3 UBIQUITIN-PROTEIN LIGASE SINA-LIKE 4"/>
    <property type="match status" value="1"/>
</dbReference>
<keyword evidence="3" id="KW-0862">Zinc</keyword>
<dbReference type="Pfam" id="PF21361">
    <property type="entry name" value="Sina_ZnF"/>
    <property type="match status" value="1"/>
</dbReference>
<dbReference type="AlphaFoldDB" id="A0A0D9UW77"/>
<evidence type="ECO:0000256" key="4">
    <source>
        <dbReference type="ARBA" id="ARBA00024004"/>
    </source>
</evidence>
<organism evidence="7 8">
    <name type="scientific">Leersia perrieri</name>
    <dbReference type="NCBI Taxonomy" id="77586"/>
    <lineage>
        <taxon>Eukaryota</taxon>
        <taxon>Viridiplantae</taxon>
        <taxon>Streptophyta</taxon>
        <taxon>Embryophyta</taxon>
        <taxon>Tracheophyta</taxon>
        <taxon>Spermatophyta</taxon>
        <taxon>Magnoliopsida</taxon>
        <taxon>Liliopsida</taxon>
        <taxon>Poales</taxon>
        <taxon>Poaceae</taxon>
        <taxon>BOP clade</taxon>
        <taxon>Oryzoideae</taxon>
        <taxon>Oryzeae</taxon>
        <taxon>Oryzinae</taxon>
        <taxon>Leersia</taxon>
    </lineage>
</organism>
<evidence type="ECO:0000256" key="3">
    <source>
        <dbReference type="ARBA" id="ARBA00022833"/>
    </source>
</evidence>
<comment type="function">
    <text evidence="4">E3 ubiquitin-protein ligase that mediates ubiquitination and subsequent proteasomal degradation of target proteins. E3 ubiquitin ligases accept ubiquitin from an E2 ubiquitin-conjugating enzyme in the form of a thioester and then directly transfers the ubiquitin to targeted substrates. It probably triggers the ubiquitin-mediated degradation of different substrates.</text>
</comment>
<dbReference type="Gramene" id="LPERR01G01370.1">
    <property type="protein sequence ID" value="LPERR01G01370.1"/>
    <property type="gene ID" value="LPERR01G01370"/>
</dbReference>
<dbReference type="InterPro" id="IPR044286">
    <property type="entry name" value="SINL_plant"/>
</dbReference>
<evidence type="ECO:0000259" key="6">
    <source>
        <dbReference type="PROSITE" id="PS51081"/>
    </source>
</evidence>
<dbReference type="GO" id="GO:0016567">
    <property type="term" value="P:protein ubiquitination"/>
    <property type="evidence" value="ECO:0007669"/>
    <property type="project" value="UniProtKB-UniPathway"/>
</dbReference>
<dbReference type="PANTHER" id="PTHR46632:SF18">
    <property type="entry name" value="OS01G0122200 PROTEIN"/>
    <property type="match status" value="1"/>
</dbReference>
<dbReference type="InterPro" id="IPR013010">
    <property type="entry name" value="Znf_SIAH"/>
</dbReference>
<dbReference type="UniPathway" id="UPA00143"/>
<evidence type="ECO:0000313" key="7">
    <source>
        <dbReference type="EnsemblPlants" id="LPERR01G01370.1"/>
    </source>
</evidence>
<dbReference type="PROSITE" id="PS51081">
    <property type="entry name" value="ZF_SIAH"/>
    <property type="match status" value="1"/>
</dbReference>
<keyword evidence="2 5" id="KW-0863">Zinc-finger</keyword>
<sequence>MRHGEHSEAFLVLPDGKVKREMAAEQPQGEEAAAGAGAGAMIAVATEGDGGFEKVEISMRIDMAVLHCPLCQLPLKPPIYQCTAAGHLACGSCHGGAAGKRCYACDAGDGGGVYARCPAMDTFVRSAKVVCPYDMFGCRSYVAYYDVAGHQRECRHAPCACPEHGCGFLGSPPMLLAHLVADHAWPVSKLRYGEVLTLHVAESERRHLLVAGGGEQVFVVSVGAISVARAVSVSCVRANAAAAATRFRCKLWAHGGGAAEFVHMETAVASSAAAGGGEVGEEGMFLTVPPCLLHRTCKEMLLKLSIRIDMD</sequence>
<dbReference type="eggNOG" id="KOG3002">
    <property type="taxonomic scope" value="Eukaryota"/>
</dbReference>
<evidence type="ECO:0000256" key="1">
    <source>
        <dbReference type="ARBA" id="ARBA00022723"/>
    </source>
</evidence>
<dbReference type="SUPFAM" id="SSF49599">
    <property type="entry name" value="TRAF domain-like"/>
    <property type="match status" value="1"/>
</dbReference>
<dbReference type="Proteomes" id="UP000032180">
    <property type="component" value="Chromosome 1"/>
</dbReference>
<dbReference type="InterPro" id="IPR013083">
    <property type="entry name" value="Znf_RING/FYVE/PHD"/>
</dbReference>
<accession>A0A0D9UW77</accession>
<evidence type="ECO:0000313" key="8">
    <source>
        <dbReference type="Proteomes" id="UP000032180"/>
    </source>
</evidence>
<name>A0A0D9UW77_9ORYZ</name>
<evidence type="ECO:0000256" key="2">
    <source>
        <dbReference type="ARBA" id="ARBA00022771"/>
    </source>
</evidence>
<dbReference type="STRING" id="77586.A0A0D9UW77"/>
<feature type="domain" description="SIAH-type" evidence="6">
    <location>
        <begin position="126"/>
        <end position="184"/>
    </location>
</feature>
<dbReference type="Gene3D" id="3.30.40.10">
    <property type="entry name" value="Zinc/RING finger domain, C3HC4 (zinc finger)"/>
    <property type="match status" value="1"/>
</dbReference>
<reference evidence="7 8" key="1">
    <citation type="submission" date="2012-08" db="EMBL/GenBank/DDBJ databases">
        <title>Oryza genome evolution.</title>
        <authorList>
            <person name="Wing R.A."/>
        </authorList>
    </citation>
    <scope>NUCLEOTIDE SEQUENCE</scope>
</reference>
<proteinExistence type="predicted"/>
<dbReference type="HOGENOM" id="CLU_040603_0_1_1"/>
<dbReference type="EnsemblPlants" id="LPERR01G01370.1">
    <property type="protein sequence ID" value="LPERR01G01370.1"/>
    <property type="gene ID" value="LPERR01G01370"/>
</dbReference>
<evidence type="ECO:0000256" key="5">
    <source>
        <dbReference type="PROSITE-ProRule" id="PRU00455"/>
    </source>
</evidence>
<dbReference type="GO" id="GO:0008270">
    <property type="term" value="F:zinc ion binding"/>
    <property type="evidence" value="ECO:0007669"/>
    <property type="project" value="UniProtKB-KW"/>
</dbReference>
<keyword evidence="1" id="KW-0479">Metal-binding</keyword>
<reference evidence="7" key="3">
    <citation type="submission" date="2015-04" db="UniProtKB">
        <authorList>
            <consortium name="EnsemblPlants"/>
        </authorList>
    </citation>
    <scope>IDENTIFICATION</scope>
</reference>
<keyword evidence="8" id="KW-1185">Reference proteome</keyword>